<dbReference type="Gene3D" id="3.30.450.20">
    <property type="entry name" value="PAS domain"/>
    <property type="match status" value="2"/>
</dbReference>
<comment type="caution">
    <text evidence="4">The sequence shown here is derived from an EMBL/GenBank/DDBJ whole genome shotgun (WGS) entry which is preliminary data.</text>
</comment>
<reference evidence="4 5" key="1">
    <citation type="journal article" date="2018" name="Nat. Biotechnol.">
        <title>A standardized bacterial taxonomy based on genome phylogeny substantially revises the tree of life.</title>
        <authorList>
            <person name="Parks D.H."/>
            <person name="Chuvochina M."/>
            <person name="Waite D.W."/>
            <person name="Rinke C."/>
            <person name="Skarshewski A."/>
            <person name="Chaumeil P.A."/>
            <person name="Hugenholtz P."/>
        </authorList>
    </citation>
    <scope>NUCLEOTIDE SEQUENCE [LARGE SCALE GENOMIC DNA]</scope>
    <source>
        <strain evidence="4">UBA11621</strain>
    </source>
</reference>
<dbReference type="CDD" id="cd01949">
    <property type="entry name" value="GGDEF"/>
    <property type="match status" value="1"/>
</dbReference>
<organism evidence="4 5">
    <name type="scientific">Alteromonas australica</name>
    <dbReference type="NCBI Taxonomy" id="589873"/>
    <lineage>
        <taxon>Bacteria</taxon>
        <taxon>Pseudomonadati</taxon>
        <taxon>Pseudomonadota</taxon>
        <taxon>Gammaproteobacteria</taxon>
        <taxon>Alteromonadales</taxon>
        <taxon>Alteromonadaceae</taxon>
        <taxon>Alteromonas/Salinimonas group</taxon>
        <taxon>Alteromonas</taxon>
    </lineage>
</organism>
<dbReference type="Gene3D" id="3.30.70.270">
    <property type="match status" value="1"/>
</dbReference>
<dbReference type="Pfam" id="PF00990">
    <property type="entry name" value="GGDEF"/>
    <property type="match status" value="1"/>
</dbReference>
<dbReference type="OrthoDB" id="9176779at2"/>
<evidence type="ECO:0000259" key="2">
    <source>
        <dbReference type="PROSITE" id="PS50883"/>
    </source>
</evidence>
<dbReference type="InterPro" id="IPR001633">
    <property type="entry name" value="EAL_dom"/>
</dbReference>
<dbReference type="InterPro" id="IPR035965">
    <property type="entry name" value="PAS-like_dom_sf"/>
</dbReference>
<dbReference type="InterPro" id="IPR043128">
    <property type="entry name" value="Rev_trsase/Diguanyl_cyclase"/>
</dbReference>
<dbReference type="PROSITE" id="PS50883">
    <property type="entry name" value="EAL"/>
    <property type="match status" value="1"/>
</dbReference>
<evidence type="ECO:0000313" key="4">
    <source>
        <dbReference type="EMBL" id="HBU49748.1"/>
    </source>
</evidence>
<evidence type="ECO:0000313" key="5">
    <source>
        <dbReference type="Proteomes" id="UP000264779"/>
    </source>
</evidence>
<dbReference type="SUPFAM" id="SSF55785">
    <property type="entry name" value="PYP-like sensor domain (PAS domain)"/>
    <property type="match status" value="2"/>
</dbReference>
<dbReference type="InterPro" id="IPR001610">
    <property type="entry name" value="PAC"/>
</dbReference>
<name>A0A353JNZ2_9ALTE</name>
<dbReference type="Gene3D" id="3.20.20.450">
    <property type="entry name" value="EAL domain"/>
    <property type="match status" value="1"/>
</dbReference>
<dbReference type="SMART" id="SM00086">
    <property type="entry name" value="PAC"/>
    <property type="match status" value="2"/>
</dbReference>
<dbReference type="SMART" id="SM00267">
    <property type="entry name" value="GGDEF"/>
    <property type="match status" value="1"/>
</dbReference>
<sequence length="718" mass="80764">MVTHSPQDWQAQLALLERRLKREKAGRINAEQLLSEKSSGLYRALEQSQQEQKNLELALWASQESFWQWQADTDMMDIRAFSLHADSVSTWSGTLIDLMSRVHEDDLESLQFHWSMALHGNRDKIELSFRLNVQQGYQWVRLRGRVLDRESAGEALRIVGTTKDITQQRKAEQSFHLMASAFASSREPMLVLSSALLITECNEAFIRLIEAPVKDACLGLNFNELLSAKRVEQKNLAAHKQLRFESQVTTLAKQEIPVDVSIALFETYMQTSSYLIATMRDISDRKQNEDRLKQLALYDDLTGLSNRNALRGYIEDIYEGQSSFILVFIDLDGFKAINDTAGHEKGDNELQRVASLLIHSFGQTGKVGRWGGDEFIAVLPDTDIAQAIQIANSLIQKIEAKVIPVHQTELILSASIGVAHSLEHGDSVESLIQCADAAMYQAKKLGKGQVFIYKEGLYESMTQQVSMVNDLRRATENHLLDYYVQGKYDLNGKLKGGEVLCRWISGLHGIISPAVFIPLAEEHNLDHLIGLQALEAACDYISMMESQQGTAVPLSINISVNQMLDPDFPPQAKAICKASDVYPSMIELELTESIFIRDERAAVQSLNSLRDAGFRLSLDDFGSGFSSLSYLRSFQFEVVKVDRSLVKDIHQNSKAHALFTGLVAMLSSLEIEIVVEGVEQESYLPFMKEADIGLMQGFYFDKPMPYDQFLAKHNVEFA</sequence>
<dbReference type="InterPro" id="IPR052155">
    <property type="entry name" value="Biofilm_reg_signaling"/>
</dbReference>
<accession>A0A353JNZ2</accession>
<dbReference type="PANTHER" id="PTHR44757">
    <property type="entry name" value="DIGUANYLATE CYCLASE DGCP"/>
    <property type="match status" value="1"/>
</dbReference>
<protein>
    <submittedName>
        <fullName evidence="4">GGDEF domain-containing protein</fullName>
    </submittedName>
</protein>
<dbReference type="AlphaFoldDB" id="A0A353JNZ2"/>
<dbReference type="SUPFAM" id="SSF141868">
    <property type="entry name" value="EAL domain-like"/>
    <property type="match status" value="1"/>
</dbReference>
<feature type="domain" description="GGDEF" evidence="3">
    <location>
        <begin position="322"/>
        <end position="455"/>
    </location>
</feature>
<dbReference type="NCBIfam" id="TIGR00254">
    <property type="entry name" value="GGDEF"/>
    <property type="match status" value="1"/>
</dbReference>
<dbReference type="PANTHER" id="PTHR44757:SF2">
    <property type="entry name" value="BIOFILM ARCHITECTURE MAINTENANCE PROTEIN MBAA"/>
    <property type="match status" value="1"/>
</dbReference>
<dbReference type="Pfam" id="PF00563">
    <property type="entry name" value="EAL"/>
    <property type="match status" value="1"/>
</dbReference>
<dbReference type="InterPro" id="IPR035919">
    <property type="entry name" value="EAL_sf"/>
</dbReference>
<feature type="domain" description="PAC" evidence="1">
    <location>
        <begin position="123"/>
        <end position="177"/>
    </location>
</feature>
<evidence type="ECO:0000259" key="3">
    <source>
        <dbReference type="PROSITE" id="PS50887"/>
    </source>
</evidence>
<evidence type="ECO:0000259" key="1">
    <source>
        <dbReference type="PROSITE" id="PS50113"/>
    </source>
</evidence>
<dbReference type="InterPro" id="IPR000700">
    <property type="entry name" value="PAS-assoc_C"/>
</dbReference>
<dbReference type="PROSITE" id="PS50887">
    <property type="entry name" value="GGDEF"/>
    <property type="match status" value="1"/>
</dbReference>
<dbReference type="EMBL" id="DONK01000007">
    <property type="protein sequence ID" value="HBU49748.1"/>
    <property type="molecule type" value="Genomic_DNA"/>
</dbReference>
<dbReference type="CDD" id="cd00130">
    <property type="entry name" value="PAS"/>
    <property type="match status" value="1"/>
</dbReference>
<dbReference type="InterPro" id="IPR029787">
    <property type="entry name" value="Nucleotide_cyclase"/>
</dbReference>
<dbReference type="SMART" id="SM00052">
    <property type="entry name" value="EAL"/>
    <property type="match status" value="1"/>
</dbReference>
<dbReference type="Proteomes" id="UP000264779">
    <property type="component" value="Unassembled WGS sequence"/>
</dbReference>
<feature type="domain" description="EAL" evidence="2">
    <location>
        <begin position="464"/>
        <end position="717"/>
    </location>
</feature>
<dbReference type="InterPro" id="IPR000014">
    <property type="entry name" value="PAS"/>
</dbReference>
<dbReference type="PROSITE" id="PS50113">
    <property type="entry name" value="PAC"/>
    <property type="match status" value="1"/>
</dbReference>
<dbReference type="CDD" id="cd01948">
    <property type="entry name" value="EAL"/>
    <property type="match status" value="1"/>
</dbReference>
<gene>
    <name evidence="4" type="ORF">DEB45_00700</name>
</gene>
<proteinExistence type="predicted"/>
<dbReference type="SUPFAM" id="SSF55073">
    <property type="entry name" value="Nucleotide cyclase"/>
    <property type="match status" value="1"/>
</dbReference>
<dbReference type="InterPro" id="IPR000160">
    <property type="entry name" value="GGDEF_dom"/>
</dbReference>